<organism evidence="2 3">
    <name type="scientific">Nannocystis bainbridge</name>
    <dbReference type="NCBI Taxonomy" id="2995303"/>
    <lineage>
        <taxon>Bacteria</taxon>
        <taxon>Pseudomonadati</taxon>
        <taxon>Myxococcota</taxon>
        <taxon>Polyangia</taxon>
        <taxon>Nannocystales</taxon>
        <taxon>Nannocystaceae</taxon>
        <taxon>Nannocystis</taxon>
    </lineage>
</organism>
<evidence type="ECO:0000259" key="1">
    <source>
        <dbReference type="Pfam" id="PF13304"/>
    </source>
</evidence>
<gene>
    <name evidence="2" type="ORF">POL25_13415</name>
</gene>
<dbReference type="InterPro" id="IPR027417">
    <property type="entry name" value="P-loop_NTPase"/>
</dbReference>
<protein>
    <submittedName>
        <fullName evidence="2">AAA family ATPase</fullName>
    </submittedName>
</protein>
<evidence type="ECO:0000313" key="3">
    <source>
        <dbReference type="Proteomes" id="UP001221686"/>
    </source>
</evidence>
<dbReference type="RefSeq" id="WP_272086380.1">
    <property type="nucleotide sequence ID" value="NZ_JAQNDL010000001.1"/>
</dbReference>
<evidence type="ECO:0000313" key="2">
    <source>
        <dbReference type="EMBL" id="MDC0717899.1"/>
    </source>
</evidence>
<feature type="domain" description="ATPase AAA-type core" evidence="1">
    <location>
        <begin position="203"/>
        <end position="279"/>
    </location>
</feature>
<dbReference type="Proteomes" id="UP001221686">
    <property type="component" value="Unassembled WGS sequence"/>
</dbReference>
<dbReference type="InterPro" id="IPR003959">
    <property type="entry name" value="ATPase_AAA_core"/>
</dbReference>
<name>A0ABT5DW86_9BACT</name>
<dbReference type="EMBL" id="JAQNDL010000001">
    <property type="protein sequence ID" value="MDC0717899.1"/>
    <property type="molecule type" value="Genomic_DNA"/>
</dbReference>
<comment type="caution">
    <text evidence="2">The sequence shown here is derived from an EMBL/GenBank/DDBJ whole genome shotgun (WGS) entry which is preliminary data.</text>
</comment>
<dbReference type="Pfam" id="PF13304">
    <property type="entry name" value="AAA_21"/>
    <property type="match status" value="1"/>
</dbReference>
<dbReference type="SUPFAM" id="SSF52540">
    <property type="entry name" value="P-loop containing nucleoside triphosphate hydrolases"/>
    <property type="match status" value="1"/>
</dbReference>
<proteinExistence type="predicted"/>
<sequence>MIDEVNLSLAMPSTTRTRWDLRQEQRIELDVAGPEGLFKYRLVVEHDSNDEESRIVKETLHLADKPLFTFNEGQVQLYKDDGQPGPTFAGNVRRSGLGAVVPGSSNKLLTWFKRWLGELVVLRPNPALIEGRAEREDRSLSLSCDNFASWYRTMWQERPQEVNAALRDLSELLDGFTGLAIRVDERRIGWLRATFADPADSNRRKKDIALDFDELSDGQRALIVLYVVLHTQIDGDRTVLLDEPDNYTSLDEVQPFLMEALCRVRDRPEAQLFIISHNAQYIDQLAPEDGFIISRDGGGPSRIRPFRSAEALAPSEIIARGGLSQEADE</sequence>
<dbReference type="Gene3D" id="3.40.50.300">
    <property type="entry name" value="P-loop containing nucleotide triphosphate hydrolases"/>
    <property type="match status" value="1"/>
</dbReference>
<reference evidence="2 3" key="1">
    <citation type="submission" date="2022-11" db="EMBL/GenBank/DDBJ databases">
        <title>Minimal conservation of predation-associated metabolite biosynthetic gene clusters underscores biosynthetic potential of Myxococcota including descriptions for ten novel species: Archangium lansinium sp. nov., Myxococcus landrumus sp. nov., Nannocystis bai.</title>
        <authorList>
            <person name="Ahearne A."/>
            <person name="Stevens C."/>
            <person name="Dowd S."/>
        </authorList>
    </citation>
    <scope>NUCLEOTIDE SEQUENCE [LARGE SCALE GENOMIC DNA]</scope>
    <source>
        <strain evidence="2 3">BB15-2</strain>
    </source>
</reference>
<keyword evidence="3" id="KW-1185">Reference proteome</keyword>
<dbReference type="CDD" id="cd00267">
    <property type="entry name" value="ABC_ATPase"/>
    <property type="match status" value="1"/>
</dbReference>
<accession>A0ABT5DW86</accession>